<dbReference type="InterPro" id="IPR005883">
    <property type="entry name" value="PilM"/>
</dbReference>
<dbReference type="PANTHER" id="PTHR32432">
    <property type="entry name" value="CELL DIVISION PROTEIN FTSA-RELATED"/>
    <property type="match status" value="1"/>
</dbReference>
<dbReference type="EMBL" id="JACHGY010000001">
    <property type="protein sequence ID" value="MBB6431318.1"/>
    <property type="molecule type" value="Genomic_DNA"/>
</dbReference>
<reference evidence="1 2" key="1">
    <citation type="submission" date="2020-08" db="EMBL/GenBank/DDBJ databases">
        <title>Genomic Encyclopedia of Type Strains, Phase IV (KMG-IV): sequencing the most valuable type-strain genomes for metagenomic binning, comparative biology and taxonomic classification.</title>
        <authorList>
            <person name="Goeker M."/>
        </authorList>
    </citation>
    <scope>NUCLEOTIDE SEQUENCE [LARGE SCALE GENOMIC DNA]</scope>
    <source>
        <strain evidence="1 2">DSM 103725</strain>
    </source>
</reference>
<dbReference type="Gene3D" id="3.30.420.40">
    <property type="match status" value="2"/>
</dbReference>
<name>A0A7X0H8Q1_9BACT</name>
<dbReference type="Pfam" id="PF11104">
    <property type="entry name" value="PilM_2"/>
    <property type="match status" value="1"/>
</dbReference>
<dbReference type="PANTHER" id="PTHR32432:SF3">
    <property type="entry name" value="ETHANOLAMINE UTILIZATION PROTEIN EUTJ"/>
    <property type="match status" value="1"/>
</dbReference>
<dbReference type="SUPFAM" id="SSF53067">
    <property type="entry name" value="Actin-like ATPase domain"/>
    <property type="match status" value="1"/>
</dbReference>
<comment type="caution">
    <text evidence="1">The sequence shown here is derived from an EMBL/GenBank/DDBJ whole genome shotgun (WGS) entry which is preliminary data.</text>
</comment>
<sequence length="367" mass="40118">MAFGKTKSRLSPIGIDFGADSLKLLQIVPGDPPELVALGSATVPEEARTDLNARQAFLEEALPALLRRHDFKQKRVMLSTPAFQTLVNNLVINRVDNKEIDSQVDLALQTRLGVEPSRMVIRNYPGAEIYRDGHPKQEVITFAAGRDIVMRYVELANRLKLEVVGMHCEAPCVLRAFSHVGQVDASDRDRAVAFIDLGAATTKIVVARGGQMMLAKTVHAGGDQWTRKLAADQSMEFAEARLARVAQANGQSSAVATAEPATANASEPLDCETTECLIDELRMTFRHYESRYPEQPIEKLIFIGGEANRIQTCQQLARSVRVAAQLGDPFARLSRMNASGSPMEVDLSQPQPGWAVALGLCLSEANL</sequence>
<gene>
    <name evidence="1" type="ORF">HNQ40_003124</name>
</gene>
<organism evidence="1 2">
    <name type="scientific">Algisphaera agarilytica</name>
    <dbReference type="NCBI Taxonomy" id="1385975"/>
    <lineage>
        <taxon>Bacteria</taxon>
        <taxon>Pseudomonadati</taxon>
        <taxon>Planctomycetota</taxon>
        <taxon>Phycisphaerae</taxon>
        <taxon>Phycisphaerales</taxon>
        <taxon>Phycisphaeraceae</taxon>
        <taxon>Algisphaera</taxon>
    </lineage>
</organism>
<dbReference type="CDD" id="cd24049">
    <property type="entry name" value="ASKHA_NBD_PilM"/>
    <property type="match status" value="1"/>
</dbReference>
<dbReference type="InterPro" id="IPR043129">
    <property type="entry name" value="ATPase_NBD"/>
</dbReference>
<dbReference type="RefSeq" id="WP_184678796.1">
    <property type="nucleotide sequence ID" value="NZ_JACHGY010000001.1"/>
</dbReference>
<dbReference type="Proteomes" id="UP000541810">
    <property type="component" value="Unassembled WGS sequence"/>
</dbReference>
<dbReference type="AlphaFoldDB" id="A0A7X0H8Q1"/>
<proteinExistence type="predicted"/>
<keyword evidence="2" id="KW-1185">Reference proteome</keyword>
<dbReference type="InterPro" id="IPR050696">
    <property type="entry name" value="FtsA/MreB"/>
</dbReference>
<protein>
    <submittedName>
        <fullName evidence="1">Type IV pilus assembly protein PilM</fullName>
    </submittedName>
</protein>
<evidence type="ECO:0000313" key="1">
    <source>
        <dbReference type="EMBL" id="MBB6431318.1"/>
    </source>
</evidence>
<accession>A0A7X0H8Q1</accession>
<dbReference type="Gene3D" id="3.30.1490.300">
    <property type="match status" value="1"/>
</dbReference>
<evidence type="ECO:0000313" key="2">
    <source>
        <dbReference type="Proteomes" id="UP000541810"/>
    </source>
</evidence>